<dbReference type="AlphaFoldDB" id="S9S4U1"/>
<dbReference type="STRING" id="1316936.K678_13313"/>
<gene>
    <name evidence="1" type="ORF">K678_13313</name>
</gene>
<dbReference type="OrthoDB" id="7307372at2"/>
<sequence>MADLFPDAPRRSRRVLMRVVDAGDHGCVTKYRYFVHLQCPLCGHDDGWSEHHTKRETLSQPCPKCNEVAHIEGGAA</sequence>
<reference evidence="1 2" key="1">
    <citation type="submission" date="2013-04" db="EMBL/GenBank/DDBJ databases">
        <authorList>
            <person name="Kuznetsov B."/>
            <person name="Ivanovsky R."/>
        </authorList>
    </citation>
    <scope>NUCLEOTIDE SEQUENCE [LARGE SCALE GENOMIC DNA]</scope>
    <source>
        <strain evidence="1 2">MGU-K5</strain>
    </source>
</reference>
<comment type="caution">
    <text evidence="1">The sequence shown here is derived from an EMBL/GenBank/DDBJ whole genome shotgun (WGS) entry which is preliminary data.</text>
</comment>
<dbReference type="Proteomes" id="UP000015350">
    <property type="component" value="Unassembled WGS sequence"/>
</dbReference>
<organism evidence="1 2">
    <name type="scientific">Magnetospirillum fulvum MGU-K5</name>
    <dbReference type="NCBI Taxonomy" id="1316936"/>
    <lineage>
        <taxon>Bacteria</taxon>
        <taxon>Pseudomonadati</taxon>
        <taxon>Pseudomonadota</taxon>
        <taxon>Alphaproteobacteria</taxon>
        <taxon>Rhodospirillales</taxon>
        <taxon>Rhodospirillaceae</taxon>
        <taxon>Magnetospirillum</taxon>
    </lineage>
</organism>
<protein>
    <submittedName>
        <fullName evidence="1">Uncharacterized protein</fullName>
    </submittedName>
</protein>
<evidence type="ECO:0000313" key="1">
    <source>
        <dbReference type="EMBL" id="EPY00962.1"/>
    </source>
</evidence>
<accession>S9S4U1</accession>
<proteinExistence type="predicted"/>
<evidence type="ECO:0000313" key="2">
    <source>
        <dbReference type="Proteomes" id="UP000015350"/>
    </source>
</evidence>
<name>S9S4U1_MAGFU</name>
<dbReference type="RefSeq" id="WP_021132964.1">
    <property type="nucleotide sequence ID" value="NZ_AQPH01000058.1"/>
</dbReference>
<dbReference type="EMBL" id="AQPH01000058">
    <property type="protein sequence ID" value="EPY00962.1"/>
    <property type="molecule type" value="Genomic_DNA"/>
</dbReference>